<keyword evidence="1" id="KW-0732">Signal</keyword>
<dbReference type="OMA" id="CIFTYAS"/>
<dbReference type="Proteomes" id="UP000264820">
    <property type="component" value="Unplaced"/>
</dbReference>
<name>A0A3Q3DA47_HIPCM</name>
<organism evidence="2 3">
    <name type="scientific">Hippocampus comes</name>
    <name type="common">Tiger tail seahorse</name>
    <dbReference type="NCBI Taxonomy" id="109280"/>
    <lineage>
        <taxon>Eukaryota</taxon>
        <taxon>Metazoa</taxon>
        <taxon>Chordata</taxon>
        <taxon>Craniata</taxon>
        <taxon>Vertebrata</taxon>
        <taxon>Euteleostomi</taxon>
        <taxon>Actinopterygii</taxon>
        <taxon>Neopterygii</taxon>
        <taxon>Teleostei</taxon>
        <taxon>Neoteleostei</taxon>
        <taxon>Acanthomorphata</taxon>
        <taxon>Syngnathiaria</taxon>
        <taxon>Syngnathiformes</taxon>
        <taxon>Syngnathoidei</taxon>
        <taxon>Syngnathidae</taxon>
        <taxon>Hippocampus</taxon>
    </lineage>
</organism>
<proteinExistence type="predicted"/>
<dbReference type="PANTHER" id="PTHR31230:SF1">
    <property type="entry name" value="MYELOID-DERIVED GROWTH FACTOR"/>
    <property type="match status" value="1"/>
</dbReference>
<evidence type="ECO:0000313" key="3">
    <source>
        <dbReference type="Proteomes" id="UP000264820"/>
    </source>
</evidence>
<accession>A0A3Q3DA47</accession>
<dbReference type="CTD" id="56005"/>
<dbReference type="InterPro" id="IPR018887">
    <property type="entry name" value="MYDGF"/>
</dbReference>
<dbReference type="Ensembl" id="ENSHCOT00000002766.1">
    <property type="protein sequence ID" value="ENSHCOP00000006989.1"/>
    <property type="gene ID" value="ENSHCOG00000008858.1"/>
</dbReference>
<dbReference type="GO" id="GO:0005615">
    <property type="term" value="C:extracellular space"/>
    <property type="evidence" value="ECO:0007669"/>
    <property type="project" value="TreeGrafter"/>
</dbReference>
<dbReference type="KEGG" id="hcq:109516905"/>
<keyword evidence="3" id="KW-1185">Reference proteome</keyword>
<dbReference type="Pfam" id="PF10572">
    <property type="entry name" value="UPF0556"/>
    <property type="match status" value="1"/>
</dbReference>
<dbReference type="STRING" id="109280.ENSHCOP00000006989"/>
<dbReference type="GeneTree" id="ENSGT00390000000777"/>
<feature type="signal peptide" evidence="1">
    <location>
        <begin position="1"/>
        <end position="29"/>
    </location>
</feature>
<protein>
    <submittedName>
        <fullName evidence="2">Myeloid-derived growth factor</fullName>
    </submittedName>
</protein>
<dbReference type="GeneID" id="109516905"/>
<dbReference type="AlphaFoldDB" id="A0A3Q3DA47"/>
<reference evidence="2" key="1">
    <citation type="submission" date="2025-08" db="UniProtKB">
        <authorList>
            <consortium name="Ensembl"/>
        </authorList>
    </citation>
    <scope>IDENTIFICATION</scope>
</reference>
<dbReference type="PANTHER" id="PTHR31230">
    <property type="entry name" value="MYELOID-DERIVED GROWTH FACTOR MYDGF"/>
    <property type="match status" value="1"/>
</dbReference>
<feature type="chain" id="PRO_5018747581" evidence="1">
    <location>
        <begin position="30"/>
        <end position="170"/>
    </location>
</feature>
<evidence type="ECO:0000313" key="2">
    <source>
        <dbReference type="Ensembl" id="ENSHCOP00000006989.1"/>
    </source>
</evidence>
<evidence type="ECO:0000256" key="1">
    <source>
        <dbReference type="SAM" id="SignalP"/>
    </source>
</evidence>
<dbReference type="GO" id="GO:0001938">
    <property type="term" value="P:positive regulation of endothelial cell proliferation"/>
    <property type="evidence" value="ECO:0007669"/>
    <property type="project" value="TreeGrafter"/>
</dbReference>
<dbReference type="OrthoDB" id="10061830at2759"/>
<reference evidence="2" key="2">
    <citation type="submission" date="2025-09" db="UniProtKB">
        <authorList>
            <consortium name="Ensembl"/>
        </authorList>
    </citation>
    <scope>IDENTIFICATION</scope>
</reference>
<sequence>MATTKKFRVAHLTACLLLVVLLSEYRAHASDEQTKTVEFDVRPGGTMYTFTESIGEYECAFSFSAQGGTNEKWLMSVGLDEDNRHFSCSVWRPTGKSYLFFTSFKMEMKGAKVEYANASSQVAMAAGQRDVELNSEEYTIEESAVTHTEGKFKAQLSKVMAVGRTRHVEL</sequence>
<dbReference type="GO" id="GO:0045766">
    <property type="term" value="P:positive regulation of angiogenesis"/>
    <property type="evidence" value="ECO:0007669"/>
    <property type="project" value="TreeGrafter"/>
</dbReference>
<dbReference type="RefSeq" id="XP_019727281.1">
    <property type="nucleotide sequence ID" value="XM_019871722.1"/>
</dbReference>